<keyword evidence="5" id="KW-0812">Transmembrane</keyword>
<feature type="transmembrane region" description="Helical" evidence="5">
    <location>
        <begin position="151"/>
        <end position="175"/>
    </location>
</feature>
<proteinExistence type="predicted"/>
<evidence type="ECO:0000256" key="3">
    <source>
        <dbReference type="ARBA" id="ARBA00022729"/>
    </source>
</evidence>
<evidence type="ECO:0000256" key="1">
    <source>
        <dbReference type="ARBA" id="ARBA00004196"/>
    </source>
</evidence>
<dbReference type="Gene3D" id="2.60.40.1220">
    <property type="match status" value="1"/>
</dbReference>
<gene>
    <name evidence="7" type="ORF">UFOPK1643_00352</name>
</gene>
<dbReference type="InterPro" id="IPR014755">
    <property type="entry name" value="Cu-Rt/internalin_Ig-like"/>
</dbReference>
<dbReference type="PANTHER" id="PTHR34820">
    <property type="entry name" value="INNER MEMBRANE PROTEIN YEBZ"/>
    <property type="match status" value="1"/>
</dbReference>
<dbReference type="GO" id="GO:0005507">
    <property type="term" value="F:copper ion binding"/>
    <property type="evidence" value="ECO:0007669"/>
    <property type="project" value="InterPro"/>
</dbReference>
<dbReference type="GO" id="GO:0006825">
    <property type="term" value="P:copper ion transport"/>
    <property type="evidence" value="ECO:0007669"/>
    <property type="project" value="InterPro"/>
</dbReference>
<dbReference type="GO" id="GO:0046688">
    <property type="term" value="P:response to copper ion"/>
    <property type="evidence" value="ECO:0007669"/>
    <property type="project" value="InterPro"/>
</dbReference>
<reference evidence="7" key="1">
    <citation type="submission" date="2020-05" db="EMBL/GenBank/DDBJ databases">
        <authorList>
            <person name="Chiriac C."/>
            <person name="Salcher M."/>
            <person name="Ghai R."/>
            <person name="Kavagutti S V."/>
        </authorList>
    </citation>
    <scope>NUCLEOTIDE SEQUENCE</scope>
</reference>
<keyword evidence="3" id="KW-0732">Signal</keyword>
<keyword evidence="5" id="KW-1133">Transmembrane helix</keyword>
<feature type="domain" description="CopC" evidence="6">
    <location>
        <begin position="31"/>
        <end position="124"/>
    </location>
</feature>
<evidence type="ECO:0000256" key="2">
    <source>
        <dbReference type="ARBA" id="ARBA00022723"/>
    </source>
</evidence>
<accession>A0A6J6DI17</accession>
<sequence length="182" mass="19055">MKKVTVRFSALAVLLSFSFLSFGAHSASANTLVSTSPISGSTVSVSPTNVTITGELPLLADAVDANVITVKDPNGDRVDDGTISISDLSASVGLKTLVVTGMYKVTYSLLSDGDVPLEGNFSFKYLAPSNIAPIEPSPEPTQEQSPASSSWATNIFVILLLVGAVIVTIGLSLYARKLFSER</sequence>
<comment type="subcellular location">
    <subcellularLocation>
        <location evidence="1">Cell envelope</location>
    </subcellularLocation>
</comment>
<dbReference type="PANTHER" id="PTHR34820:SF4">
    <property type="entry name" value="INNER MEMBRANE PROTEIN YEBZ"/>
    <property type="match status" value="1"/>
</dbReference>
<evidence type="ECO:0000256" key="5">
    <source>
        <dbReference type="SAM" id="Phobius"/>
    </source>
</evidence>
<evidence type="ECO:0000256" key="4">
    <source>
        <dbReference type="ARBA" id="ARBA00023008"/>
    </source>
</evidence>
<protein>
    <submittedName>
        <fullName evidence="7">Unannotated protein</fullName>
    </submittedName>
</protein>
<dbReference type="GO" id="GO:0042597">
    <property type="term" value="C:periplasmic space"/>
    <property type="evidence" value="ECO:0007669"/>
    <property type="project" value="InterPro"/>
</dbReference>
<keyword evidence="2" id="KW-0479">Metal-binding</keyword>
<dbReference type="AlphaFoldDB" id="A0A6J6DI17"/>
<organism evidence="7">
    <name type="scientific">freshwater metagenome</name>
    <dbReference type="NCBI Taxonomy" id="449393"/>
    <lineage>
        <taxon>unclassified sequences</taxon>
        <taxon>metagenomes</taxon>
        <taxon>ecological metagenomes</taxon>
    </lineage>
</organism>
<keyword evidence="4" id="KW-0186">Copper</keyword>
<evidence type="ECO:0000259" key="6">
    <source>
        <dbReference type="Pfam" id="PF04234"/>
    </source>
</evidence>
<dbReference type="InterPro" id="IPR032694">
    <property type="entry name" value="CopC/D"/>
</dbReference>
<dbReference type="GO" id="GO:0005886">
    <property type="term" value="C:plasma membrane"/>
    <property type="evidence" value="ECO:0007669"/>
    <property type="project" value="TreeGrafter"/>
</dbReference>
<dbReference type="Pfam" id="PF04234">
    <property type="entry name" value="CopC"/>
    <property type="match status" value="1"/>
</dbReference>
<dbReference type="SUPFAM" id="SSF81296">
    <property type="entry name" value="E set domains"/>
    <property type="match status" value="1"/>
</dbReference>
<keyword evidence="5" id="KW-0472">Membrane</keyword>
<dbReference type="GO" id="GO:0030313">
    <property type="term" value="C:cell envelope"/>
    <property type="evidence" value="ECO:0007669"/>
    <property type="project" value="UniProtKB-SubCell"/>
</dbReference>
<dbReference type="InterPro" id="IPR007348">
    <property type="entry name" value="CopC_dom"/>
</dbReference>
<dbReference type="EMBL" id="CAEZTK010000015">
    <property type="protein sequence ID" value="CAB4563680.1"/>
    <property type="molecule type" value="Genomic_DNA"/>
</dbReference>
<dbReference type="InterPro" id="IPR014756">
    <property type="entry name" value="Ig_E-set"/>
</dbReference>
<name>A0A6J6DI17_9ZZZZ</name>
<evidence type="ECO:0000313" key="7">
    <source>
        <dbReference type="EMBL" id="CAB4563680.1"/>
    </source>
</evidence>